<dbReference type="FunFam" id="1.10.630.10:FF:000018">
    <property type="entry name" value="Cytochrome P450 monooxygenase"/>
    <property type="match status" value="1"/>
</dbReference>
<comment type="function">
    <text evidence="8">Cytochromes P450 are a group of heme-thiolate monooxygenases. They oxidize a variety of structurally unrelated compounds, including steroids, fatty acids, and xenobiotics.</text>
</comment>
<dbReference type="CDD" id="cd20625">
    <property type="entry name" value="CYP164-like"/>
    <property type="match status" value="1"/>
</dbReference>
<dbReference type="InterPro" id="IPR002397">
    <property type="entry name" value="Cyt_P450_B"/>
</dbReference>
<dbReference type="PRINTS" id="PR00359">
    <property type="entry name" value="BP450"/>
</dbReference>
<comment type="similarity">
    <text evidence="2 9">Belongs to the cytochrome P450 family.</text>
</comment>
<keyword evidence="3 9" id="KW-0349">Heme</keyword>
<dbReference type="EMBL" id="PXYK01000001">
    <property type="protein sequence ID" value="PSJ65685.1"/>
    <property type="molecule type" value="Genomic_DNA"/>
</dbReference>
<protein>
    <submittedName>
        <fullName evidence="10">Cytochrome P450</fullName>
    </submittedName>
</protein>
<accession>A0A2P7STL3</accession>
<reference evidence="10 11" key="1">
    <citation type="submission" date="2018-03" db="EMBL/GenBank/DDBJ databases">
        <title>The draft genome of Mesorhizobium sp. 6GN-30.</title>
        <authorList>
            <person name="Liu L."/>
            <person name="Li L."/>
            <person name="Wang T."/>
            <person name="Zhang X."/>
            <person name="Liang L."/>
        </authorList>
    </citation>
    <scope>NUCLEOTIDE SEQUENCE [LARGE SCALE GENOMIC DNA]</scope>
    <source>
        <strain evidence="10 11">6GN30</strain>
    </source>
</reference>
<keyword evidence="7 9" id="KW-0503">Monooxygenase</keyword>
<dbReference type="Proteomes" id="UP000241229">
    <property type="component" value="Unassembled WGS sequence"/>
</dbReference>
<organism evidence="10 11">
    <name type="scientific">Kumtagia ephedrae</name>
    <dbReference type="NCBI Taxonomy" id="2116701"/>
    <lineage>
        <taxon>Bacteria</taxon>
        <taxon>Pseudomonadati</taxon>
        <taxon>Pseudomonadota</taxon>
        <taxon>Alphaproteobacteria</taxon>
        <taxon>Hyphomicrobiales</taxon>
        <taxon>Phyllobacteriaceae</taxon>
        <taxon>Kumtagia</taxon>
    </lineage>
</organism>
<dbReference type="Gene3D" id="1.10.630.10">
    <property type="entry name" value="Cytochrome P450"/>
    <property type="match status" value="1"/>
</dbReference>
<dbReference type="AlphaFoldDB" id="A0A2P7STL3"/>
<dbReference type="RefSeq" id="WP_106770227.1">
    <property type="nucleotide sequence ID" value="NZ_PXYK01000001.1"/>
</dbReference>
<gene>
    <name evidence="10" type="ORF">C7I84_00745</name>
</gene>
<name>A0A2P7STL3_9HYPH</name>
<dbReference type="PANTHER" id="PTHR46696:SF1">
    <property type="entry name" value="CYTOCHROME P450 YJIB-RELATED"/>
    <property type="match status" value="1"/>
</dbReference>
<dbReference type="InterPro" id="IPR017972">
    <property type="entry name" value="Cyt_P450_CS"/>
</dbReference>
<evidence type="ECO:0000313" key="10">
    <source>
        <dbReference type="EMBL" id="PSJ65685.1"/>
    </source>
</evidence>
<evidence type="ECO:0000313" key="11">
    <source>
        <dbReference type="Proteomes" id="UP000241229"/>
    </source>
</evidence>
<evidence type="ECO:0000256" key="4">
    <source>
        <dbReference type="ARBA" id="ARBA00022723"/>
    </source>
</evidence>
<dbReference type="GO" id="GO:0005506">
    <property type="term" value="F:iron ion binding"/>
    <property type="evidence" value="ECO:0007669"/>
    <property type="project" value="InterPro"/>
</dbReference>
<dbReference type="InterPro" id="IPR001128">
    <property type="entry name" value="Cyt_P450"/>
</dbReference>
<keyword evidence="11" id="KW-1185">Reference proteome</keyword>
<evidence type="ECO:0000256" key="5">
    <source>
        <dbReference type="ARBA" id="ARBA00023002"/>
    </source>
</evidence>
<dbReference type="GO" id="GO:0016705">
    <property type="term" value="F:oxidoreductase activity, acting on paired donors, with incorporation or reduction of molecular oxygen"/>
    <property type="evidence" value="ECO:0007669"/>
    <property type="project" value="InterPro"/>
</dbReference>
<keyword evidence="5 9" id="KW-0560">Oxidoreductase</keyword>
<evidence type="ECO:0000256" key="1">
    <source>
        <dbReference type="ARBA" id="ARBA00001971"/>
    </source>
</evidence>
<dbReference type="PROSITE" id="PS00086">
    <property type="entry name" value="CYTOCHROME_P450"/>
    <property type="match status" value="1"/>
</dbReference>
<evidence type="ECO:0000256" key="3">
    <source>
        <dbReference type="ARBA" id="ARBA00022617"/>
    </source>
</evidence>
<evidence type="ECO:0000256" key="7">
    <source>
        <dbReference type="ARBA" id="ARBA00023033"/>
    </source>
</evidence>
<dbReference type="GO" id="GO:0020037">
    <property type="term" value="F:heme binding"/>
    <property type="evidence" value="ECO:0007669"/>
    <property type="project" value="InterPro"/>
</dbReference>
<proteinExistence type="inferred from homology"/>
<evidence type="ECO:0000256" key="9">
    <source>
        <dbReference type="RuleBase" id="RU000461"/>
    </source>
</evidence>
<dbReference type="PANTHER" id="PTHR46696">
    <property type="entry name" value="P450, PUTATIVE (EUROFUNG)-RELATED"/>
    <property type="match status" value="1"/>
</dbReference>
<comment type="caution">
    <text evidence="10">The sequence shown here is derived from an EMBL/GenBank/DDBJ whole genome shotgun (WGS) entry which is preliminary data.</text>
</comment>
<evidence type="ECO:0000256" key="8">
    <source>
        <dbReference type="ARBA" id="ARBA00043906"/>
    </source>
</evidence>
<keyword evidence="4 9" id="KW-0479">Metal-binding</keyword>
<dbReference type="Pfam" id="PF00067">
    <property type="entry name" value="p450"/>
    <property type="match status" value="1"/>
</dbReference>
<keyword evidence="6 9" id="KW-0408">Iron</keyword>
<dbReference type="SUPFAM" id="SSF48264">
    <property type="entry name" value="Cytochrome P450"/>
    <property type="match status" value="1"/>
</dbReference>
<comment type="cofactor">
    <cofactor evidence="1">
        <name>heme</name>
        <dbReference type="ChEBI" id="CHEBI:30413"/>
    </cofactor>
</comment>
<dbReference type="InterPro" id="IPR036396">
    <property type="entry name" value="Cyt_P450_sf"/>
</dbReference>
<evidence type="ECO:0000256" key="6">
    <source>
        <dbReference type="ARBA" id="ARBA00023004"/>
    </source>
</evidence>
<sequence length="422" mass="46674">MDAPPAYLAFDAATRRLRLDPHEPAFVQDPYPAYRWMQAKARCVFWEDFGLWCLAGYDDVNRLFRDKRFGRERPGGYRAAVAATGERRHLADFDAVEAGSLLELEPPAHTRLRTLVNRAFVSRQVERLRPKVEALAHRLIDGFGNSGRAEAIRDFATPLPAAVIAEMMGLPTASGLQLVAWSNDMVRMYMHKPGPAEEHQANASARAFADFIRRHAAEKRKSPGDDLLSLLTAAAEDGQKLTEDELVSSAILLLNAGHEATVHQTGNAVRTILAQGGDPGRFFETPEATAATVEECLRFDAPLHMFTRYVYQEAEIAEGVVLRPGEQVGLLLGAANRDPLVFAEPDAFRPGRPDQKNVSFGAGIHFCIGAPLARLELQIALKTLFDRLPDLRLAETPAYSDIYHFHGLRRLDVAFGPGSVTR</sequence>
<dbReference type="OrthoDB" id="9801155at2"/>
<dbReference type="GO" id="GO:0004497">
    <property type="term" value="F:monooxygenase activity"/>
    <property type="evidence" value="ECO:0007669"/>
    <property type="project" value="UniProtKB-KW"/>
</dbReference>
<evidence type="ECO:0000256" key="2">
    <source>
        <dbReference type="ARBA" id="ARBA00010617"/>
    </source>
</evidence>